<feature type="transmembrane region" description="Helical" evidence="7">
    <location>
        <begin position="181"/>
        <end position="204"/>
    </location>
</feature>
<feature type="transmembrane region" description="Helical" evidence="7">
    <location>
        <begin position="110"/>
        <end position="132"/>
    </location>
</feature>
<evidence type="ECO:0000256" key="7">
    <source>
        <dbReference type="RuleBase" id="RU362044"/>
    </source>
</evidence>
<evidence type="ECO:0000313" key="8">
    <source>
        <dbReference type="EMBL" id="WXB12969.1"/>
    </source>
</evidence>
<sequence>MSEATSPEARNDGGEKPESAEKPLFLAVVFDRMVGPVLDLLDELGATAMLASRTFAWTIRPPYRWSQLLIALEFIGAGSVFIVGLVGLFTGMAFTVSSIVGFRQFSAEGMVGGVVALALARELAPVLAAVVVTARAGSTMASELGNMRVTEQIDAITTMGVSPVQFLVSPRVVATTLMLPLLAICFGLAGMIGAYVVAVLWQGIDPGIFYDRIEQFVQPSDLRMLGTKSALFGLIVSIICCKKGFFASGGARGVGEATAKAVVASIVAIFAADYVVTTMMTEL</sequence>
<dbReference type="EMBL" id="CP089984">
    <property type="protein sequence ID" value="WXB12969.1"/>
    <property type="molecule type" value="Genomic_DNA"/>
</dbReference>
<name>A0ABZ2LPX8_9BACT</name>
<evidence type="ECO:0000313" key="9">
    <source>
        <dbReference type="Proteomes" id="UP001370348"/>
    </source>
</evidence>
<evidence type="ECO:0000256" key="4">
    <source>
        <dbReference type="ARBA" id="ARBA00022692"/>
    </source>
</evidence>
<keyword evidence="6 7" id="KW-0472">Membrane</keyword>
<keyword evidence="3" id="KW-0813">Transport</keyword>
<evidence type="ECO:0000256" key="6">
    <source>
        <dbReference type="ARBA" id="ARBA00023136"/>
    </source>
</evidence>
<feature type="transmembrane region" description="Helical" evidence="7">
    <location>
        <begin position="68"/>
        <end position="90"/>
    </location>
</feature>
<dbReference type="RefSeq" id="WP_394822588.1">
    <property type="nucleotide sequence ID" value="NZ_CP089984.1"/>
</dbReference>
<dbReference type="PANTHER" id="PTHR30188">
    <property type="entry name" value="ABC TRANSPORTER PERMEASE PROTEIN-RELATED"/>
    <property type="match status" value="1"/>
</dbReference>
<organism evidence="8 9">
    <name type="scientific">Pendulispora albinea</name>
    <dbReference type="NCBI Taxonomy" id="2741071"/>
    <lineage>
        <taxon>Bacteria</taxon>
        <taxon>Pseudomonadati</taxon>
        <taxon>Myxococcota</taxon>
        <taxon>Myxococcia</taxon>
        <taxon>Myxococcales</taxon>
        <taxon>Sorangiineae</taxon>
        <taxon>Pendulisporaceae</taxon>
        <taxon>Pendulispora</taxon>
    </lineage>
</organism>
<keyword evidence="4 7" id="KW-0812">Transmembrane</keyword>
<reference evidence="8 9" key="1">
    <citation type="submission" date="2021-12" db="EMBL/GenBank/DDBJ databases">
        <title>Discovery of the Pendulisporaceae a myxobacterial family with distinct sporulation behavior and unique specialized metabolism.</title>
        <authorList>
            <person name="Garcia R."/>
            <person name="Popoff A."/>
            <person name="Bader C.D."/>
            <person name="Loehr J."/>
            <person name="Walesch S."/>
            <person name="Walt C."/>
            <person name="Boldt J."/>
            <person name="Bunk B."/>
            <person name="Haeckl F.J.F.P.J."/>
            <person name="Gunesch A.P."/>
            <person name="Birkelbach J."/>
            <person name="Nuebel U."/>
            <person name="Pietschmann T."/>
            <person name="Bach T."/>
            <person name="Mueller R."/>
        </authorList>
    </citation>
    <scope>NUCLEOTIDE SEQUENCE [LARGE SCALE GENOMIC DNA]</scope>
    <source>
        <strain evidence="8 9">MSr11954</strain>
    </source>
</reference>
<keyword evidence="5 7" id="KW-1133">Transmembrane helix</keyword>
<feature type="transmembrane region" description="Helical" evidence="7">
    <location>
        <begin position="224"/>
        <end position="245"/>
    </location>
</feature>
<protein>
    <submittedName>
        <fullName evidence="8">ABC transporter permease</fullName>
    </submittedName>
</protein>
<dbReference type="InterPro" id="IPR030802">
    <property type="entry name" value="Permease_MalE"/>
</dbReference>
<keyword evidence="9" id="KW-1185">Reference proteome</keyword>
<dbReference type="Pfam" id="PF02405">
    <property type="entry name" value="MlaE"/>
    <property type="match status" value="1"/>
</dbReference>
<evidence type="ECO:0000256" key="1">
    <source>
        <dbReference type="ARBA" id="ARBA00004141"/>
    </source>
</evidence>
<feature type="transmembrane region" description="Helical" evidence="7">
    <location>
        <begin position="257"/>
        <end position="276"/>
    </location>
</feature>
<dbReference type="NCBIfam" id="TIGR00056">
    <property type="entry name" value="MlaE family lipid ABC transporter permease subunit"/>
    <property type="match status" value="1"/>
</dbReference>
<comment type="subcellular location">
    <subcellularLocation>
        <location evidence="1">Membrane</location>
        <topology evidence="1">Multi-pass membrane protein</topology>
    </subcellularLocation>
</comment>
<dbReference type="Proteomes" id="UP001370348">
    <property type="component" value="Chromosome"/>
</dbReference>
<dbReference type="InterPro" id="IPR003453">
    <property type="entry name" value="ABC_MlaE_roteobac"/>
</dbReference>
<dbReference type="PANTHER" id="PTHR30188:SF4">
    <property type="entry name" value="PROTEIN TRIGALACTOSYLDIACYLGLYCEROL 1, CHLOROPLASTIC"/>
    <property type="match status" value="1"/>
</dbReference>
<accession>A0ABZ2LPX8</accession>
<proteinExistence type="inferred from homology"/>
<evidence type="ECO:0000256" key="3">
    <source>
        <dbReference type="ARBA" id="ARBA00022448"/>
    </source>
</evidence>
<gene>
    <name evidence="8" type="ORF">LZC94_34605</name>
</gene>
<evidence type="ECO:0000256" key="5">
    <source>
        <dbReference type="ARBA" id="ARBA00022989"/>
    </source>
</evidence>
<evidence type="ECO:0000256" key="2">
    <source>
        <dbReference type="ARBA" id="ARBA00007556"/>
    </source>
</evidence>
<comment type="similarity">
    <text evidence="2 7">Belongs to the MlaE permease family.</text>
</comment>